<feature type="domain" description="Metallo-beta-lactamase" evidence="5">
    <location>
        <begin position="52"/>
        <end position="254"/>
    </location>
</feature>
<keyword evidence="4" id="KW-0862">Zinc</keyword>
<dbReference type="InterPro" id="IPR051013">
    <property type="entry name" value="MBL_superfamily_lactonases"/>
</dbReference>
<dbReference type="Pfam" id="PF00753">
    <property type="entry name" value="Lactamase_B"/>
    <property type="match status" value="1"/>
</dbReference>
<accession>A0ABX6DIG5</accession>
<organism evidence="6 7">
    <name type="scientific">Kluyvera intermedia</name>
    <name type="common">Enterobacter intermedius</name>
    <dbReference type="NCBI Taxonomy" id="61648"/>
    <lineage>
        <taxon>Bacteria</taxon>
        <taxon>Pseudomonadati</taxon>
        <taxon>Pseudomonadota</taxon>
        <taxon>Gammaproteobacteria</taxon>
        <taxon>Enterobacterales</taxon>
        <taxon>Enterobacteriaceae</taxon>
        <taxon>Kluyvera</taxon>
    </lineage>
</organism>
<dbReference type="Gene3D" id="3.60.15.10">
    <property type="entry name" value="Ribonuclease Z/Hydroxyacylglutathione hydrolase-like"/>
    <property type="match status" value="1"/>
</dbReference>
<keyword evidence="2" id="KW-0479">Metal-binding</keyword>
<evidence type="ECO:0000256" key="2">
    <source>
        <dbReference type="ARBA" id="ARBA00022723"/>
    </source>
</evidence>
<dbReference type="PANTHER" id="PTHR42978:SF6">
    <property type="entry name" value="QUORUM-QUENCHING LACTONASE YTNP-RELATED"/>
    <property type="match status" value="1"/>
</dbReference>
<evidence type="ECO:0000313" key="6">
    <source>
        <dbReference type="EMBL" id="QGH28581.1"/>
    </source>
</evidence>
<dbReference type="SUPFAM" id="SSF56281">
    <property type="entry name" value="Metallo-hydrolase/oxidoreductase"/>
    <property type="match status" value="1"/>
</dbReference>
<dbReference type="InterPro" id="IPR001279">
    <property type="entry name" value="Metallo-B-lactamas"/>
</dbReference>
<evidence type="ECO:0000256" key="3">
    <source>
        <dbReference type="ARBA" id="ARBA00022801"/>
    </source>
</evidence>
<dbReference type="EMBL" id="CP045845">
    <property type="protein sequence ID" value="QGH28581.1"/>
    <property type="molecule type" value="Genomic_DNA"/>
</dbReference>
<evidence type="ECO:0000313" key="7">
    <source>
        <dbReference type="Proteomes" id="UP000344450"/>
    </source>
</evidence>
<reference evidence="6 7" key="1">
    <citation type="submission" date="2019-10" db="EMBL/GenBank/DDBJ databases">
        <title>Complete genome sequencing of drug resistant plasmids in Kluyvera intermedia.</title>
        <authorList>
            <person name="Ke C."/>
            <person name="Jian S."/>
        </authorList>
    </citation>
    <scope>NUCLEOTIDE SEQUENCE [LARGE SCALE GENOMIC DNA]</scope>
    <source>
        <strain evidence="6 7">N2-1</strain>
    </source>
</reference>
<name>A0ABX6DIG5_KLUIN</name>
<keyword evidence="7" id="KW-1185">Reference proteome</keyword>
<keyword evidence="3" id="KW-0378">Hydrolase</keyword>
<evidence type="ECO:0000256" key="4">
    <source>
        <dbReference type="ARBA" id="ARBA00022833"/>
    </source>
</evidence>
<dbReference type="Proteomes" id="UP000344450">
    <property type="component" value="Chromosome"/>
</dbReference>
<dbReference type="CDD" id="cd07720">
    <property type="entry name" value="OPHC2-like_MBL-fold"/>
    <property type="match status" value="1"/>
</dbReference>
<dbReference type="InterPro" id="IPR036866">
    <property type="entry name" value="RibonucZ/Hydroxyglut_hydro"/>
</dbReference>
<dbReference type="GeneID" id="91971214"/>
<dbReference type="SMART" id="SM00849">
    <property type="entry name" value="Lactamase_B"/>
    <property type="match status" value="1"/>
</dbReference>
<gene>
    <name evidence="6" type="ORF">GHC21_02365</name>
</gene>
<comment type="similarity">
    <text evidence="1">Belongs to the metallo-beta-lactamase superfamily.</text>
</comment>
<evidence type="ECO:0000256" key="1">
    <source>
        <dbReference type="ARBA" id="ARBA00007749"/>
    </source>
</evidence>
<evidence type="ECO:0000259" key="5">
    <source>
        <dbReference type="SMART" id="SM00849"/>
    </source>
</evidence>
<dbReference type="PANTHER" id="PTHR42978">
    <property type="entry name" value="QUORUM-QUENCHING LACTONASE YTNP-RELATED-RELATED"/>
    <property type="match status" value="1"/>
</dbReference>
<dbReference type="RefSeq" id="WP_153742049.1">
    <property type="nucleotide sequence ID" value="NZ_CP045843.1"/>
</dbReference>
<protein>
    <submittedName>
        <fullName evidence="6">MBL fold metallo-hydrolase</fullName>
    </submittedName>
</protein>
<sequence>MNDEFRQVGDFQVTALSDGCMVASLALLSGIDVTDAGEIQHRAGITDPDSLHIFGYLIRGCGRTILVDSGTGGANNIGGQLQTNLQACGVMPDEVDTVLLTHAHPDHIGGLLDEKGDVMYPRAHLYLHPDELEHWLDDNLMAQANERQQRNFERARRTLSAYQPRLHLLDESPIVEGIRAVPLPGHTPGHTGFRIDSRQSSLIIWGDIVHFPFIQTARPDVTIAFDIDPAQAQASRKRLLAQIAEEGTLVAGMHFAGTGFAQVYPVGSGYRIVYSLA</sequence>
<proteinExistence type="inferred from homology"/>